<dbReference type="InterPro" id="IPR004644">
    <property type="entry name" value="Fe-S_L-Ser_mono"/>
</dbReference>
<dbReference type="RefSeq" id="WP_330975151.1">
    <property type="nucleotide sequence ID" value="NZ_JAZGLY010000006.1"/>
</dbReference>
<dbReference type="Proteomes" id="UP001357452">
    <property type="component" value="Unassembled WGS sequence"/>
</dbReference>
<dbReference type="PANTHER" id="PTHR30182:SF1">
    <property type="entry name" value="L-SERINE DEHYDRATASE 1"/>
    <property type="match status" value="1"/>
</dbReference>
<evidence type="ECO:0000256" key="2">
    <source>
        <dbReference type="ARBA" id="ARBA00004742"/>
    </source>
</evidence>
<organism evidence="14 15">
    <name type="scientific">Niabella digestorum</name>
    <dbReference type="NCBI Taxonomy" id="3117701"/>
    <lineage>
        <taxon>Bacteria</taxon>
        <taxon>Pseudomonadati</taxon>
        <taxon>Bacteroidota</taxon>
        <taxon>Chitinophagia</taxon>
        <taxon>Chitinophagales</taxon>
        <taxon>Chitinophagaceae</taxon>
        <taxon>Niabella</taxon>
    </lineage>
</organism>
<keyword evidence="5 11" id="KW-0004">4Fe-4S</keyword>
<name>A0ABU7RIA6_9BACT</name>
<dbReference type="InterPro" id="IPR005131">
    <property type="entry name" value="Ser_deHydtase_bsu"/>
</dbReference>
<evidence type="ECO:0000313" key="15">
    <source>
        <dbReference type="Proteomes" id="UP001357452"/>
    </source>
</evidence>
<comment type="catalytic activity">
    <reaction evidence="10 11">
        <text>L-serine = pyruvate + NH4(+)</text>
        <dbReference type="Rhea" id="RHEA:19169"/>
        <dbReference type="ChEBI" id="CHEBI:15361"/>
        <dbReference type="ChEBI" id="CHEBI:28938"/>
        <dbReference type="ChEBI" id="CHEBI:33384"/>
        <dbReference type="EC" id="4.3.1.17"/>
    </reaction>
</comment>
<dbReference type="PANTHER" id="PTHR30182">
    <property type="entry name" value="L-SERINE DEHYDRATASE"/>
    <property type="match status" value="1"/>
</dbReference>
<proteinExistence type="inferred from homology"/>
<gene>
    <name evidence="14" type="ORF">V2H41_10725</name>
</gene>
<reference evidence="14 15" key="1">
    <citation type="submission" date="2024-01" db="EMBL/GenBank/DDBJ databases">
        <title>Niabella digestum sp. nov., isolated from waste digestion system.</title>
        <authorList>
            <person name="Zhang L."/>
        </authorList>
    </citation>
    <scope>NUCLEOTIDE SEQUENCE [LARGE SCALE GENOMIC DNA]</scope>
    <source>
        <strain evidence="14 15">A18</strain>
    </source>
</reference>
<dbReference type="GO" id="GO:0003941">
    <property type="term" value="F:L-serine ammonia-lyase activity"/>
    <property type="evidence" value="ECO:0007669"/>
    <property type="project" value="UniProtKB-EC"/>
</dbReference>
<evidence type="ECO:0000259" key="13">
    <source>
        <dbReference type="Pfam" id="PF03315"/>
    </source>
</evidence>
<evidence type="ECO:0000256" key="10">
    <source>
        <dbReference type="ARBA" id="ARBA00049406"/>
    </source>
</evidence>
<comment type="caution">
    <text evidence="14">The sequence shown here is derived from an EMBL/GenBank/DDBJ whole genome shotgun (WGS) entry which is preliminary data.</text>
</comment>
<keyword evidence="15" id="KW-1185">Reference proteome</keyword>
<feature type="domain" description="Serine dehydratase-like alpha subunit" evidence="12">
    <location>
        <begin position="186"/>
        <end position="468"/>
    </location>
</feature>
<evidence type="ECO:0000256" key="7">
    <source>
        <dbReference type="ARBA" id="ARBA00023004"/>
    </source>
</evidence>
<protein>
    <recommendedName>
        <fullName evidence="11">L-serine dehydratase</fullName>
        <ecNumber evidence="11">4.3.1.17</ecNumber>
    </recommendedName>
</protein>
<evidence type="ECO:0000256" key="6">
    <source>
        <dbReference type="ARBA" id="ARBA00022723"/>
    </source>
</evidence>
<accession>A0ABU7RIA6</accession>
<dbReference type="SUPFAM" id="SSF143548">
    <property type="entry name" value="Serine metabolism enzymes domain"/>
    <property type="match status" value="1"/>
</dbReference>
<dbReference type="Pfam" id="PF03313">
    <property type="entry name" value="SDH_alpha"/>
    <property type="match status" value="1"/>
</dbReference>
<dbReference type="InterPro" id="IPR051318">
    <property type="entry name" value="Fe-S_L-Ser"/>
</dbReference>
<keyword evidence="9 11" id="KW-0456">Lyase</keyword>
<dbReference type="EC" id="4.3.1.17" evidence="11"/>
<keyword evidence="7 11" id="KW-0408">Iron</keyword>
<evidence type="ECO:0000256" key="3">
    <source>
        <dbReference type="ARBA" id="ARBA00008636"/>
    </source>
</evidence>
<sequence length="478" mass="52648">MHYEPISVFDMLKIGVGPSSSHTLGPWRAAERFVEELELQAPLQQVLRVQIFLYGSLAKTAIGHGTDIAVQLGLSGFDPVTFDVAQITATIQHIADQKQLILHGTHRIQFNPTEDIVFLYQETLPYHSNGLRFTATLENGNTITETYYSIGGGFVKKEGEVISAKKTTPPFPINDAEDLLKWCIKTGLAIHEIVYENEQAWRTEETIRTDILKIWQVMKDCVYRGCHTSGVLPGGLNVRRRAADLNKRLLQGAVYNNYDEWVQNIRKGGNHFQYTLDWVSCFALAVNEENASFGRVVTAPTNGSAGVIPAVLHYYIIFCHQDNTIPEEDKVMHFLMTAAEIGSIFKKEATISAAMGGCQAEIGVSSSMAAAALTEALGGTQKQALMAAEIAMEHHLGMTCDPVRGLVQVPCIERNTMGAIKAITASQLALQSTPDFARVSLDDVIKTMWETAKDMNFKYKETADGGLAVNVPISHPEC</sequence>
<evidence type="ECO:0000256" key="9">
    <source>
        <dbReference type="ARBA" id="ARBA00023239"/>
    </source>
</evidence>
<dbReference type="Gene3D" id="3.30.1330.90">
    <property type="entry name" value="D-3-phosphoglycerate dehydrogenase, domain 3"/>
    <property type="match status" value="1"/>
</dbReference>
<evidence type="ECO:0000259" key="12">
    <source>
        <dbReference type="Pfam" id="PF03313"/>
    </source>
</evidence>
<dbReference type="InterPro" id="IPR005130">
    <property type="entry name" value="Ser_deHydtase-like_asu"/>
</dbReference>
<keyword evidence="4 11" id="KW-0312">Gluconeogenesis</keyword>
<feature type="domain" description="Serine dehydratase beta chain" evidence="13">
    <location>
        <begin position="7"/>
        <end position="159"/>
    </location>
</feature>
<comment type="pathway">
    <text evidence="2">Carbohydrate biosynthesis; gluconeogenesis.</text>
</comment>
<dbReference type="EMBL" id="JAZGLY010000006">
    <property type="protein sequence ID" value="MEE6187744.1"/>
    <property type="molecule type" value="Genomic_DNA"/>
</dbReference>
<evidence type="ECO:0000256" key="8">
    <source>
        <dbReference type="ARBA" id="ARBA00023014"/>
    </source>
</evidence>
<evidence type="ECO:0000256" key="5">
    <source>
        <dbReference type="ARBA" id="ARBA00022485"/>
    </source>
</evidence>
<dbReference type="Pfam" id="PF03315">
    <property type="entry name" value="SDH_beta"/>
    <property type="match status" value="1"/>
</dbReference>
<keyword evidence="8 11" id="KW-0411">Iron-sulfur</keyword>
<comment type="cofactor">
    <cofactor evidence="1 11">
        <name>[4Fe-4S] cluster</name>
        <dbReference type="ChEBI" id="CHEBI:49883"/>
    </cofactor>
</comment>
<evidence type="ECO:0000256" key="11">
    <source>
        <dbReference type="RuleBase" id="RU366059"/>
    </source>
</evidence>
<evidence type="ECO:0000313" key="14">
    <source>
        <dbReference type="EMBL" id="MEE6187744.1"/>
    </source>
</evidence>
<dbReference type="NCBIfam" id="TIGR00720">
    <property type="entry name" value="sda_mono"/>
    <property type="match status" value="1"/>
</dbReference>
<evidence type="ECO:0000256" key="4">
    <source>
        <dbReference type="ARBA" id="ARBA00022432"/>
    </source>
</evidence>
<dbReference type="InterPro" id="IPR029009">
    <property type="entry name" value="ASB_dom_sf"/>
</dbReference>
<comment type="similarity">
    <text evidence="3 11">Belongs to the iron-sulfur dependent L-serine dehydratase family.</text>
</comment>
<keyword evidence="6 11" id="KW-0479">Metal-binding</keyword>
<evidence type="ECO:0000256" key="1">
    <source>
        <dbReference type="ARBA" id="ARBA00001966"/>
    </source>
</evidence>